<dbReference type="EMBL" id="LAJG01000034">
    <property type="protein sequence ID" value="KKB76961.1"/>
    <property type="molecule type" value="Genomic_DNA"/>
</dbReference>
<reference evidence="2 3" key="1">
    <citation type="submission" date="2015-03" db="EMBL/GenBank/DDBJ databases">
        <authorList>
            <person name="Hassan Y.I."/>
            <person name="Lepp D."/>
            <person name="Zhou T."/>
        </authorList>
    </citation>
    <scope>NUCLEOTIDE SEQUENCE [LARGE SCALE GENOMIC DNA]</scope>
    <source>
        <strain evidence="2 3">GH2-10</strain>
    </source>
</reference>
<comment type="caution">
    <text evidence="2">The sequence shown here is derived from an EMBL/GenBank/DDBJ whole genome shotgun (WGS) entry which is preliminary data.</text>
</comment>
<feature type="transmembrane region" description="Helical" evidence="1">
    <location>
        <begin position="381"/>
        <end position="398"/>
    </location>
</feature>
<dbReference type="Proteomes" id="UP000033514">
    <property type="component" value="Unassembled WGS sequence"/>
</dbReference>
<feature type="transmembrane region" description="Helical" evidence="1">
    <location>
        <begin position="29"/>
        <end position="51"/>
    </location>
</feature>
<keyword evidence="1" id="KW-0812">Transmembrane</keyword>
<keyword evidence="1" id="KW-0472">Membrane</keyword>
<feature type="transmembrane region" description="Helical" evidence="1">
    <location>
        <begin position="200"/>
        <end position="221"/>
    </location>
</feature>
<dbReference type="AlphaFoldDB" id="A0A0F5L3G6"/>
<sequence length="439" mass="47055">MTQIAFFALCLAGLVWFWARKKTDPVAVAFASALIYFAPGFFGWASIPVGNGASVTQQLASETYLVMALVIAAIVATTFAVDRIQIRALSVPQSTTFVPTILLGVVVVGTAMSLSTVGVYYLCEKNVMLAQIDGWYYLASYALPLAAVSGLITRQYWIMGIAALFLMMEVYIGFRTGAAITLIGAAMLSGHRIFQGGRQAAIVISAILACGVALFLFPQVAYTLKYLVNDACPIEMVRVVPLPATPLNLDEGQVETLFAHLGTAAPYLEAILHSEPFIIQSVLNSVIDHDFTTDASYLLLQIATGIPGAVTIFGLPPEAPVSFNQMFQPVLFPDMTYGMANSPWAQAYAAGGLPMVGIFVLSFVILLGILNVVFTASAGTLKGVVAVVATWLAFYFHRNDLLAEVGILKQVIYTSISAFIIAAAVWAILRMAHRGKDAP</sequence>
<feature type="transmembrane region" description="Helical" evidence="1">
    <location>
        <begin position="101"/>
        <end position="123"/>
    </location>
</feature>
<feature type="transmembrane region" description="Helical" evidence="1">
    <location>
        <begin position="158"/>
        <end position="188"/>
    </location>
</feature>
<accession>A0A0F5L3G6</accession>
<evidence type="ECO:0000313" key="3">
    <source>
        <dbReference type="Proteomes" id="UP000033514"/>
    </source>
</evidence>
<name>A0A0F5L3G6_9HYPH</name>
<gene>
    <name evidence="2" type="ORF">VW35_15825</name>
</gene>
<feature type="transmembrane region" description="Helical" evidence="1">
    <location>
        <begin position="347"/>
        <end position="374"/>
    </location>
</feature>
<keyword evidence="3" id="KW-1185">Reference proteome</keyword>
<feature type="transmembrane region" description="Helical" evidence="1">
    <location>
        <begin position="63"/>
        <end position="81"/>
    </location>
</feature>
<dbReference type="PATRIC" id="fig|361041.3.peg.2560"/>
<feature type="transmembrane region" description="Helical" evidence="1">
    <location>
        <begin position="135"/>
        <end position="152"/>
    </location>
</feature>
<dbReference type="RefSeq" id="WP_046144071.1">
    <property type="nucleotide sequence ID" value="NZ_LAJG01000034.1"/>
</dbReference>
<proteinExistence type="predicted"/>
<feature type="transmembrane region" description="Helical" evidence="1">
    <location>
        <begin position="410"/>
        <end position="429"/>
    </location>
</feature>
<organism evidence="2 3">
    <name type="scientific">Devosia soli</name>
    <dbReference type="NCBI Taxonomy" id="361041"/>
    <lineage>
        <taxon>Bacteria</taxon>
        <taxon>Pseudomonadati</taxon>
        <taxon>Pseudomonadota</taxon>
        <taxon>Alphaproteobacteria</taxon>
        <taxon>Hyphomicrobiales</taxon>
        <taxon>Devosiaceae</taxon>
        <taxon>Devosia</taxon>
    </lineage>
</organism>
<evidence type="ECO:0000313" key="2">
    <source>
        <dbReference type="EMBL" id="KKB76961.1"/>
    </source>
</evidence>
<evidence type="ECO:0000256" key="1">
    <source>
        <dbReference type="SAM" id="Phobius"/>
    </source>
</evidence>
<keyword evidence="1" id="KW-1133">Transmembrane helix</keyword>
<dbReference type="OrthoDB" id="1967228at2"/>
<protein>
    <submittedName>
        <fullName evidence="2">Uncharacterized protein</fullName>
    </submittedName>
</protein>